<feature type="region of interest" description="Disordered" evidence="4">
    <location>
        <begin position="499"/>
        <end position="524"/>
    </location>
</feature>
<evidence type="ECO:0000259" key="5">
    <source>
        <dbReference type="Pfam" id="PF04153"/>
    </source>
</evidence>
<evidence type="ECO:0000313" key="7">
    <source>
        <dbReference type="Proteomes" id="UP000593567"/>
    </source>
</evidence>
<evidence type="ECO:0000313" key="6">
    <source>
        <dbReference type="EMBL" id="KAF6027280.1"/>
    </source>
</evidence>
<dbReference type="GO" id="GO:0030015">
    <property type="term" value="C:CCR4-NOT core complex"/>
    <property type="evidence" value="ECO:0007669"/>
    <property type="project" value="InterPro"/>
</dbReference>
<organism evidence="6 7">
    <name type="scientific">Bugula neritina</name>
    <name type="common">Brown bryozoan</name>
    <name type="synonym">Sertularia neritina</name>
    <dbReference type="NCBI Taxonomy" id="10212"/>
    <lineage>
        <taxon>Eukaryota</taxon>
        <taxon>Metazoa</taxon>
        <taxon>Spiralia</taxon>
        <taxon>Lophotrochozoa</taxon>
        <taxon>Bryozoa</taxon>
        <taxon>Gymnolaemata</taxon>
        <taxon>Cheilostomatida</taxon>
        <taxon>Flustrina</taxon>
        <taxon>Buguloidea</taxon>
        <taxon>Bugulidae</taxon>
        <taxon>Bugula</taxon>
    </lineage>
</organism>
<feature type="compositionally biased region" description="Basic and acidic residues" evidence="4">
    <location>
        <begin position="295"/>
        <end position="307"/>
    </location>
</feature>
<feature type="compositionally biased region" description="Polar residues" evidence="4">
    <location>
        <begin position="119"/>
        <end position="138"/>
    </location>
</feature>
<feature type="region of interest" description="Disordered" evidence="4">
    <location>
        <begin position="119"/>
        <end position="141"/>
    </location>
</feature>
<feature type="compositionally biased region" description="Low complexity" evidence="4">
    <location>
        <begin position="505"/>
        <end position="516"/>
    </location>
</feature>
<dbReference type="InterPro" id="IPR007282">
    <property type="entry name" value="NOT2/3/5_C"/>
</dbReference>
<dbReference type="GO" id="GO:2000036">
    <property type="term" value="P:regulation of stem cell population maintenance"/>
    <property type="evidence" value="ECO:0007669"/>
    <property type="project" value="UniProtKB-ARBA"/>
</dbReference>
<comment type="caution">
    <text evidence="6">The sequence shown here is derived from an EMBL/GenBank/DDBJ whole genome shotgun (WGS) entry which is preliminary data.</text>
</comment>
<evidence type="ECO:0000256" key="3">
    <source>
        <dbReference type="ARBA" id="ARBA00023163"/>
    </source>
</evidence>
<keyword evidence="7" id="KW-1185">Reference proteome</keyword>
<dbReference type="Pfam" id="PF04153">
    <property type="entry name" value="NOT2_3_5_C"/>
    <property type="match status" value="1"/>
</dbReference>
<sequence length="524" mass="58500">MNIVNYYCEWYTQYKYTQYSKVASTFEYTSSWRDSPDMSQKKKGFYLDDDDPETSMYFNNGQTQSNMFQRDAVGVYNTSASPSQSFTPTSNMIYPQQSMNSRGYNGNSVPTMTGIGYQRSTPTSMLQPQSPNRSNPMSNMAMRSFPMSHQMHPNILPSQPQSIQKRLANNTNYSGFGQPQAFSFPQQPASQSRSSGINATSSSDLQQQSSSQVGIDLSAAEFPSLTNRSIPTQPNLVPNIRNYVGMVGGNSKNMDSGGEFSMVQEDFPALPGSIPSSNGQEQLKQPSVTSVPSESSKDSLSRSEPKTMKGVQTLPDGTITNIPAGMLTDQFGMIGLLTFIRAAETDANLVALAPGVDLTTLGLNLNSVENLYSTFQSPWADGPCRPQDIDYHVPAEYLTNAYIREKLSDIKFNKFGDDLLFYLFYCNPGDGLQMAASIELYTRNWRYHKEEQVWLIPAAGSDKEQMKSSTHTSGHYYIFDPLSWRKVVKELHNLEYSKLEEKKLPNPNQQQQQAPATHSLPPNH</sequence>
<dbReference type="AlphaFoldDB" id="A0A7J7JLX9"/>
<evidence type="ECO:0000256" key="4">
    <source>
        <dbReference type="SAM" id="MobiDB-lite"/>
    </source>
</evidence>
<dbReference type="GO" id="GO:0006355">
    <property type="term" value="P:regulation of DNA-templated transcription"/>
    <property type="evidence" value="ECO:0007669"/>
    <property type="project" value="InterPro"/>
</dbReference>
<dbReference type="PANTHER" id="PTHR23326">
    <property type="entry name" value="CCR4 NOT-RELATED"/>
    <property type="match status" value="1"/>
</dbReference>
<protein>
    <submittedName>
        <fullName evidence="6">Rga</fullName>
    </submittedName>
</protein>
<accession>A0A7J7JLX9</accession>
<evidence type="ECO:0000256" key="2">
    <source>
        <dbReference type="ARBA" id="ARBA00023015"/>
    </source>
</evidence>
<gene>
    <name evidence="6" type="ORF">EB796_014429</name>
</gene>
<dbReference type="EMBL" id="VXIV02002113">
    <property type="protein sequence ID" value="KAF6027280.1"/>
    <property type="molecule type" value="Genomic_DNA"/>
</dbReference>
<feature type="compositionally biased region" description="Low complexity" evidence="4">
    <location>
        <begin position="175"/>
        <end position="212"/>
    </location>
</feature>
<evidence type="ECO:0000256" key="1">
    <source>
        <dbReference type="ARBA" id="ARBA00007682"/>
    </source>
</evidence>
<feature type="region of interest" description="Disordered" evidence="4">
    <location>
        <begin position="266"/>
        <end position="315"/>
    </location>
</feature>
<dbReference type="OrthoDB" id="25391at2759"/>
<dbReference type="FunFam" id="2.30.30.1020:FF:000005">
    <property type="entry name" value="Regena, isoform C"/>
    <property type="match status" value="1"/>
</dbReference>
<dbReference type="Proteomes" id="UP000593567">
    <property type="component" value="Unassembled WGS sequence"/>
</dbReference>
<feature type="compositionally biased region" description="Polar residues" evidence="4">
    <location>
        <begin position="274"/>
        <end position="292"/>
    </location>
</feature>
<feature type="domain" description="NOT2/NOT3/NOT5 C-terminal" evidence="5">
    <location>
        <begin position="372"/>
        <end position="499"/>
    </location>
</feature>
<name>A0A7J7JLX9_BUGNE</name>
<feature type="region of interest" description="Disordered" evidence="4">
    <location>
        <begin position="170"/>
        <end position="212"/>
    </location>
</feature>
<keyword evidence="2" id="KW-0805">Transcription regulation</keyword>
<proteinExistence type="inferred from homology"/>
<dbReference type="InterPro" id="IPR040168">
    <property type="entry name" value="Not2/3/5"/>
</dbReference>
<dbReference type="InterPro" id="IPR038635">
    <property type="entry name" value="CCR4-NOT_su2/3/5_C_sf"/>
</dbReference>
<dbReference type="Gene3D" id="2.30.30.1020">
    <property type="entry name" value="CCR4-NOT complex subunit 2/3/5, C-terminal domain"/>
    <property type="match status" value="1"/>
</dbReference>
<keyword evidence="3" id="KW-0804">Transcription</keyword>
<reference evidence="6" key="1">
    <citation type="submission" date="2020-06" db="EMBL/GenBank/DDBJ databases">
        <title>Draft genome of Bugula neritina, a colonial animal packing powerful symbionts and potential medicines.</title>
        <authorList>
            <person name="Rayko M."/>
        </authorList>
    </citation>
    <scope>NUCLEOTIDE SEQUENCE [LARGE SCALE GENOMIC DNA]</scope>
    <source>
        <strain evidence="6">Kwan_BN1</strain>
    </source>
</reference>
<comment type="similarity">
    <text evidence="1">Belongs to the CNOT2/3/5 family.</text>
</comment>